<keyword evidence="2 5" id="KW-0378">Hydrolase</keyword>
<dbReference type="InterPro" id="IPR014016">
    <property type="entry name" value="UvrD-like_ATP-bd"/>
</dbReference>
<dbReference type="Proteomes" id="UP000280073">
    <property type="component" value="Unassembled WGS sequence"/>
</dbReference>
<organism evidence="7 8">
    <name type="scientific">Acinetobacter baumannii</name>
    <dbReference type="NCBI Taxonomy" id="470"/>
    <lineage>
        <taxon>Bacteria</taxon>
        <taxon>Pseudomonadati</taxon>
        <taxon>Pseudomonadota</taxon>
        <taxon>Gammaproteobacteria</taxon>
        <taxon>Moraxellales</taxon>
        <taxon>Moraxellaceae</taxon>
        <taxon>Acinetobacter</taxon>
        <taxon>Acinetobacter calcoaceticus/baumannii complex</taxon>
    </lineage>
</organism>
<feature type="binding site" evidence="5">
    <location>
        <begin position="26"/>
        <end position="33"/>
    </location>
    <ligand>
        <name>ATP</name>
        <dbReference type="ChEBI" id="CHEBI:30616"/>
    </ligand>
</feature>
<dbReference type="GO" id="GO:0043138">
    <property type="term" value="F:3'-5' DNA helicase activity"/>
    <property type="evidence" value="ECO:0007669"/>
    <property type="project" value="TreeGrafter"/>
</dbReference>
<dbReference type="GO" id="GO:0003677">
    <property type="term" value="F:DNA binding"/>
    <property type="evidence" value="ECO:0007669"/>
    <property type="project" value="InterPro"/>
</dbReference>
<keyword evidence="1 5" id="KW-0547">Nucleotide-binding</keyword>
<dbReference type="GO" id="GO:0000725">
    <property type="term" value="P:recombinational repair"/>
    <property type="evidence" value="ECO:0007669"/>
    <property type="project" value="TreeGrafter"/>
</dbReference>
<gene>
    <name evidence="7" type="ORF">EA686_14220</name>
</gene>
<dbReference type="PROSITE" id="PS51198">
    <property type="entry name" value="UVRD_HELICASE_ATP_BIND"/>
    <property type="match status" value="1"/>
</dbReference>
<dbReference type="GO" id="GO:0005829">
    <property type="term" value="C:cytosol"/>
    <property type="evidence" value="ECO:0007669"/>
    <property type="project" value="TreeGrafter"/>
</dbReference>
<dbReference type="InterPro" id="IPR000212">
    <property type="entry name" value="DNA_helicase_UvrD/REP"/>
</dbReference>
<evidence type="ECO:0000256" key="5">
    <source>
        <dbReference type="PROSITE-ProRule" id="PRU00560"/>
    </source>
</evidence>
<name>A0A3R9S421_ACIBA</name>
<dbReference type="EMBL" id="RFDI01000772">
    <property type="protein sequence ID" value="RSR53307.1"/>
    <property type="molecule type" value="Genomic_DNA"/>
</dbReference>
<comment type="caution">
    <text evidence="7">The sequence shown here is derived from an EMBL/GenBank/DDBJ whole genome shotgun (WGS) entry which is preliminary data.</text>
</comment>
<feature type="non-terminal residue" evidence="7">
    <location>
        <position position="240"/>
    </location>
</feature>
<dbReference type="Pfam" id="PF00580">
    <property type="entry name" value="UvrD-helicase"/>
    <property type="match status" value="1"/>
</dbReference>
<proteinExistence type="predicted"/>
<dbReference type="CDD" id="cd17932">
    <property type="entry name" value="DEXQc_UvrD"/>
    <property type="match status" value="1"/>
</dbReference>
<dbReference type="SUPFAM" id="SSF52540">
    <property type="entry name" value="P-loop containing nucleoside triphosphate hydrolases"/>
    <property type="match status" value="1"/>
</dbReference>
<evidence type="ECO:0000313" key="8">
    <source>
        <dbReference type="Proteomes" id="UP000280073"/>
    </source>
</evidence>
<dbReference type="Gene3D" id="1.10.10.160">
    <property type="match status" value="1"/>
</dbReference>
<dbReference type="InterPro" id="IPR013986">
    <property type="entry name" value="DExx_box_DNA_helicase_dom_sf"/>
</dbReference>
<protein>
    <submittedName>
        <fullName evidence="7">ATP-dependent DNA helicase Rep</fullName>
    </submittedName>
</protein>
<dbReference type="Gene3D" id="3.40.50.300">
    <property type="entry name" value="P-loop containing nucleotide triphosphate hydrolases"/>
    <property type="match status" value="1"/>
</dbReference>
<evidence type="ECO:0000259" key="6">
    <source>
        <dbReference type="PROSITE" id="PS51198"/>
    </source>
</evidence>
<reference evidence="7 8" key="1">
    <citation type="submission" date="2018-10" db="EMBL/GenBank/DDBJ databases">
        <title>GWAS and RNA-Seq identify cryptic mechanisms of antimicrobial resistance in Acinetobacter baumannii.</title>
        <authorList>
            <person name="Sahl J.W."/>
        </authorList>
    </citation>
    <scope>NUCLEOTIDE SEQUENCE [LARGE SCALE GENOMIC DNA]</scope>
    <source>
        <strain evidence="7 8">TG28175</strain>
    </source>
</reference>
<evidence type="ECO:0000256" key="3">
    <source>
        <dbReference type="ARBA" id="ARBA00022806"/>
    </source>
</evidence>
<dbReference type="AlphaFoldDB" id="A0A3R9S421"/>
<dbReference type="PANTHER" id="PTHR11070:SF64">
    <property type="entry name" value="ATP-DEPENDENT DNA HELICASE REP"/>
    <property type="match status" value="1"/>
</dbReference>
<dbReference type="PANTHER" id="PTHR11070">
    <property type="entry name" value="UVRD / RECB / PCRA DNA HELICASE FAMILY MEMBER"/>
    <property type="match status" value="1"/>
</dbReference>
<accession>A0A3R9S421</accession>
<keyword evidence="3 5" id="KW-0347">Helicase</keyword>
<dbReference type="InterPro" id="IPR027417">
    <property type="entry name" value="P-loop_NTPase"/>
</dbReference>
<evidence type="ECO:0000313" key="7">
    <source>
        <dbReference type="EMBL" id="RSR53307.1"/>
    </source>
</evidence>
<keyword evidence="4 5" id="KW-0067">ATP-binding</keyword>
<dbReference type="GO" id="GO:0005524">
    <property type="term" value="F:ATP binding"/>
    <property type="evidence" value="ECO:0007669"/>
    <property type="project" value="UniProtKB-UniRule"/>
</dbReference>
<dbReference type="GO" id="GO:0016787">
    <property type="term" value="F:hydrolase activity"/>
    <property type="evidence" value="ECO:0007669"/>
    <property type="project" value="UniProtKB-UniRule"/>
</dbReference>
<sequence length="240" mass="27427">MSSASQLNNKQEEAMKYTQGPLLVLAGAGSGKTSVITRKIAYLVQHCRIPAHRITAMTFTNKAAREMKERVTKLLSREEAKGLSVSTFHTFGLNLLRLELKNLPLKANFSILDADDCKRILMDLMHRDNLSGAESKELIAKAMKKISDWKNDLILPEQAHSTCETPEDVQFAHLYQLYERNLRAYNAVDFDDLIVMPTRLLQENAEVRDKWQNRVRYLLVDEYQDTNTAQYILVKLLVGV</sequence>
<feature type="domain" description="UvrD-like helicase ATP-binding" evidence="6">
    <location>
        <begin position="5"/>
        <end position="240"/>
    </location>
</feature>
<evidence type="ECO:0000256" key="1">
    <source>
        <dbReference type="ARBA" id="ARBA00022741"/>
    </source>
</evidence>
<evidence type="ECO:0000256" key="4">
    <source>
        <dbReference type="ARBA" id="ARBA00022840"/>
    </source>
</evidence>
<evidence type="ECO:0000256" key="2">
    <source>
        <dbReference type="ARBA" id="ARBA00022801"/>
    </source>
</evidence>